<evidence type="ECO:0000256" key="4">
    <source>
        <dbReference type="ARBA" id="ARBA00022475"/>
    </source>
</evidence>
<dbReference type="InterPro" id="IPR000522">
    <property type="entry name" value="ABC_transptr_permease_BtuC"/>
</dbReference>
<dbReference type="PATRIC" id="fig|315405.11.peg.928"/>
<proteinExistence type="inferred from homology"/>
<dbReference type="Proteomes" id="UP000249013">
    <property type="component" value="Chromosome 1"/>
</dbReference>
<dbReference type="Proteomes" id="UP000070198">
    <property type="component" value="Unassembled WGS sequence"/>
</dbReference>
<dbReference type="EMBL" id="LQXV01000226">
    <property type="protein sequence ID" value="KXU07203.1"/>
    <property type="molecule type" value="Genomic_DNA"/>
</dbReference>
<keyword evidence="3" id="KW-0813">Transport</keyword>
<evidence type="ECO:0000256" key="3">
    <source>
        <dbReference type="ARBA" id="ARBA00022448"/>
    </source>
</evidence>
<dbReference type="Proteomes" id="UP000071927">
    <property type="component" value="Unassembled WGS sequence"/>
</dbReference>
<evidence type="ECO:0000256" key="2">
    <source>
        <dbReference type="ARBA" id="ARBA00007935"/>
    </source>
</evidence>
<gene>
    <name evidence="11" type="primary">feuB_1</name>
    <name evidence="11" type="ORF">NCTC13773_01017</name>
    <name evidence="9" type="ORF">SGADD02_00801</name>
    <name evidence="10" type="ORF">SGADD03_01222</name>
</gene>
<evidence type="ECO:0000256" key="8">
    <source>
        <dbReference type="SAM" id="Phobius"/>
    </source>
</evidence>
<comment type="similarity">
    <text evidence="2">Belongs to the binding-protein-dependent transport system permease family. FecCD subfamily.</text>
</comment>
<dbReference type="EMBL" id="LS483409">
    <property type="protein sequence ID" value="SQG79213.1"/>
    <property type="molecule type" value="Genomic_DNA"/>
</dbReference>
<feature type="transmembrane region" description="Helical" evidence="8">
    <location>
        <begin position="183"/>
        <end position="203"/>
    </location>
</feature>
<evidence type="ECO:0000313" key="14">
    <source>
        <dbReference type="Proteomes" id="UP000249013"/>
    </source>
</evidence>
<keyword evidence="4" id="KW-1003">Cell membrane</keyword>
<keyword evidence="6 8" id="KW-1133">Transmembrane helix</keyword>
<dbReference type="InterPro" id="IPR037294">
    <property type="entry name" value="ABC_BtuC-like"/>
</dbReference>
<dbReference type="PANTHER" id="PTHR30472">
    <property type="entry name" value="FERRIC ENTEROBACTIN TRANSPORT SYSTEM PERMEASE PROTEIN"/>
    <property type="match status" value="1"/>
</dbReference>
<feature type="transmembrane region" description="Helical" evidence="8">
    <location>
        <begin position="270"/>
        <end position="288"/>
    </location>
</feature>
<dbReference type="EMBL" id="LQOF01000137">
    <property type="protein sequence ID" value="KXT71484.1"/>
    <property type="molecule type" value="Genomic_DNA"/>
</dbReference>
<comment type="subcellular location">
    <subcellularLocation>
        <location evidence="1">Cell membrane</location>
        <topology evidence="1">Multi-pass membrane protein</topology>
    </subcellularLocation>
</comment>
<keyword evidence="5 8" id="KW-0812">Transmembrane</keyword>
<dbReference type="GO" id="GO:0022857">
    <property type="term" value="F:transmembrane transporter activity"/>
    <property type="evidence" value="ECO:0007669"/>
    <property type="project" value="InterPro"/>
</dbReference>
<reference evidence="11 14" key="2">
    <citation type="submission" date="2018-06" db="EMBL/GenBank/DDBJ databases">
        <authorList>
            <consortium name="Pathogen Informatics"/>
            <person name="Doyle S."/>
        </authorList>
    </citation>
    <scope>NUCLEOTIDE SEQUENCE [LARGE SCALE GENOMIC DNA]</scope>
    <source>
        <strain evidence="11 14">NCTC13773</strain>
    </source>
</reference>
<dbReference type="GO" id="GO:0033214">
    <property type="term" value="P:siderophore-iron import into cell"/>
    <property type="evidence" value="ECO:0007669"/>
    <property type="project" value="TreeGrafter"/>
</dbReference>
<dbReference type="SUPFAM" id="SSF81345">
    <property type="entry name" value="ABC transporter involved in vitamin B12 uptake, BtuC"/>
    <property type="match status" value="1"/>
</dbReference>
<dbReference type="RefSeq" id="WP_012961816.1">
    <property type="nucleotide sequence ID" value="NZ_CP113954.2"/>
</dbReference>
<feature type="transmembrane region" description="Helical" evidence="8">
    <location>
        <begin position="105"/>
        <end position="123"/>
    </location>
</feature>
<accession>A0A139QXW3</accession>
<feature type="transmembrane region" description="Helical" evidence="8">
    <location>
        <begin position="295"/>
        <end position="312"/>
    </location>
</feature>
<protein>
    <submittedName>
        <fullName evidence="11">Iron complex transport system permease</fullName>
    </submittedName>
    <submittedName>
        <fullName evidence="10">Iron compound ABC uptake transporter permease protein PiuB</fullName>
    </submittedName>
</protein>
<evidence type="ECO:0000256" key="6">
    <source>
        <dbReference type="ARBA" id="ARBA00022989"/>
    </source>
</evidence>
<evidence type="ECO:0000256" key="1">
    <source>
        <dbReference type="ARBA" id="ARBA00004651"/>
    </source>
</evidence>
<reference evidence="12 13" key="1">
    <citation type="submission" date="2016-01" db="EMBL/GenBank/DDBJ databases">
        <title>Highly variable Streptococcus oralis are common among viridans streptococci isolated from primates.</title>
        <authorList>
            <person name="Denapaite D."/>
            <person name="Rieger M."/>
            <person name="Koendgen S."/>
            <person name="Brueckner R."/>
            <person name="Ochigava I."/>
            <person name="Kappeler P."/>
            <person name="Maetz-Rensing K."/>
            <person name="Leendertz F."/>
            <person name="Hakenbeck R."/>
        </authorList>
    </citation>
    <scope>NUCLEOTIDE SEQUENCE [LARGE SCALE GENOMIC DNA]</scope>
    <source>
        <strain evidence="9 12">DD02</strain>
        <strain evidence="10 13">DD03</strain>
    </source>
</reference>
<evidence type="ECO:0000313" key="12">
    <source>
        <dbReference type="Proteomes" id="UP000070198"/>
    </source>
</evidence>
<feature type="transmembrane region" description="Helical" evidence="8">
    <location>
        <begin position="135"/>
        <end position="157"/>
    </location>
</feature>
<dbReference type="OMA" id="WFAGSFT"/>
<dbReference type="Gene3D" id="1.10.3470.10">
    <property type="entry name" value="ABC transporter involved in vitamin B12 uptake, BtuC"/>
    <property type="match status" value="1"/>
</dbReference>
<evidence type="ECO:0000256" key="7">
    <source>
        <dbReference type="ARBA" id="ARBA00023136"/>
    </source>
</evidence>
<name>A0A139QXW3_9STRE</name>
<dbReference type="AlphaFoldDB" id="A0A139QXW3"/>
<dbReference type="PANTHER" id="PTHR30472:SF27">
    <property type="entry name" value="PETROBACTIN IMPORT SYSTEM PERMEASE PROTEIN YCLN"/>
    <property type="match status" value="1"/>
</dbReference>
<dbReference type="CDD" id="cd06550">
    <property type="entry name" value="TM_ABC_iron-siderophores_like"/>
    <property type="match status" value="1"/>
</dbReference>
<evidence type="ECO:0000313" key="9">
    <source>
        <dbReference type="EMBL" id="KXT71484.1"/>
    </source>
</evidence>
<feature type="transmembrane region" description="Helical" evidence="8">
    <location>
        <begin position="224"/>
        <end position="250"/>
    </location>
</feature>
<evidence type="ECO:0000313" key="13">
    <source>
        <dbReference type="Proteomes" id="UP000071927"/>
    </source>
</evidence>
<dbReference type="Pfam" id="PF01032">
    <property type="entry name" value="FecCD"/>
    <property type="match status" value="1"/>
</dbReference>
<evidence type="ECO:0000313" key="10">
    <source>
        <dbReference type="EMBL" id="KXU07203.1"/>
    </source>
</evidence>
<sequence>MKAIRWLLPLSLVLMFLSLSIGASSQFSWLKLFQGEEVAYQVFFESRLPRTLAIVLAAGAMSLSGLLMQTITQNNYAAPSTVGTVEAAQLGMLISLFFFPKASLAQKMSFAFISSMLMTLFFIKVVRRLPFKEKWMLPLVGLIYGGMIGAVAEMIAYRFDLVQSMTSWTQGSFAMIQTNQYEWLFLNLIIVVGIWRFSESFSIMSLGEEASTMLGLPFSQMEAIALFLVSLTTAVTMITVGSLPFLGVIIPNIVRHFVGNHLKKSRRLVFWSGVCLVLACDILARLIIRPYELSVSVILGVLGSAIFIWMLWRGDVYD</sequence>
<feature type="transmembrane region" description="Helical" evidence="8">
    <location>
        <begin position="48"/>
        <end position="68"/>
    </location>
</feature>
<keyword evidence="7 8" id="KW-0472">Membrane</keyword>
<organism evidence="10 13">
    <name type="scientific">Streptococcus gallolyticus</name>
    <dbReference type="NCBI Taxonomy" id="315405"/>
    <lineage>
        <taxon>Bacteria</taxon>
        <taxon>Bacillati</taxon>
        <taxon>Bacillota</taxon>
        <taxon>Bacilli</taxon>
        <taxon>Lactobacillales</taxon>
        <taxon>Streptococcaceae</taxon>
        <taxon>Streptococcus</taxon>
    </lineage>
</organism>
<dbReference type="GO" id="GO:0005886">
    <property type="term" value="C:plasma membrane"/>
    <property type="evidence" value="ECO:0007669"/>
    <property type="project" value="UniProtKB-SubCell"/>
</dbReference>
<evidence type="ECO:0000256" key="5">
    <source>
        <dbReference type="ARBA" id="ARBA00022692"/>
    </source>
</evidence>
<evidence type="ECO:0000313" key="11">
    <source>
        <dbReference type="EMBL" id="SQG79213.1"/>
    </source>
</evidence>